<dbReference type="Proteomes" id="UP000218209">
    <property type="component" value="Unassembled WGS sequence"/>
</dbReference>
<comment type="pathway">
    <text evidence="1 6">Metabolic intermediate biosynthesis; chorismate biosynthesis; chorismate from D-erythrose 4-phosphate and phosphoenolpyruvate: step 1/7.</text>
</comment>
<proteinExistence type="inferred from homology"/>
<dbReference type="AlphaFoldDB" id="A0A1X6NP08"/>
<dbReference type="GO" id="GO:0003849">
    <property type="term" value="F:3-deoxy-7-phosphoheptulonate synthase activity"/>
    <property type="evidence" value="ECO:0007669"/>
    <property type="project" value="UniProtKB-EC"/>
</dbReference>
<dbReference type="OrthoDB" id="2338at2759"/>
<comment type="cofactor">
    <cofactor evidence="5">
        <name>Mn(2+)</name>
        <dbReference type="ChEBI" id="CHEBI:29035"/>
    </cofactor>
    <cofactor evidence="5">
        <name>Co(2+)</name>
        <dbReference type="ChEBI" id="CHEBI:48828"/>
    </cofactor>
    <cofactor evidence="5">
        <name>Cd(2+)</name>
        <dbReference type="ChEBI" id="CHEBI:48775"/>
    </cofactor>
    <text evidence="5">Binds 1 divalent cation per subunit. The enzyme is active with manganese, cobalt or cadmium ions.</text>
</comment>
<dbReference type="Pfam" id="PF01474">
    <property type="entry name" value="DAHP_synth_2"/>
    <property type="match status" value="1"/>
</dbReference>
<keyword evidence="5" id="KW-0104">Cadmium</keyword>
<keyword evidence="6" id="KW-0057">Aromatic amino acid biosynthesis</keyword>
<dbReference type="Gene3D" id="3.20.20.70">
    <property type="entry name" value="Aldolase class I"/>
    <property type="match status" value="1"/>
</dbReference>
<keyword evidence="5" id="KW-0170">Cobalt</keyword>
<organism evidence="7 8">
    <name type="scientific">Porphyra umbilicalis</name>
    <name type="common">Purple laver</name>
    <name type="synonym">Red alga</name>
    <dbReference type="NCBI Taxonomy" id="2786"/>
    <lineage>
        <taxon>Eukaryota</taxon>
        <taxon>Rhodophyta</taxon>
        <taxon>Bangiophyceae</taxon>
        <taxon>Bangiales</taxon>
        <taxon>Bangiaceae</taxon>
        <taxon>Porphyra</taxon>
    </lineage>
</organism>
<accession>A0A1X6NP08</accession>
<feature type="binding site" evidence="5">
    <location>
        <position position="424"/>
    </location>
    <ligand>
        <name>phosphoenolpyruvate</name>
        <dbReference type="ChEBI" id="CHEBI:58702"/>
    </ligand>
</feature>
<feature type="binding site" evidence="5">
    <location>
        <position position="239"/>
    </location>
    <ligand>
        <name>phosphoenolpyruvate</name>
        <dbReference type="ChEBI" id="CHEBI:58702"/>
    </ligand>
</feature>
<keyword evidence="5" id="KW-0464">Manganese</keyword>
<keyword evidence="8" id="KW-1185">Reference proteome</keyword>
<feature type="binding site" evidence="5">
    <location>
        <position position="487"/>
    </location>
    <ligand>
        <name>Mn(2+)</name>
        <dbReference type="ChEBI" id="CHEBI:29035"/>
    </ligand>
</feature>
<dbReference type="InterPro" id="IPR002480">
    <property type="entry name" value="DAHP_synth_2"/>
</dbReference>
<dbReference type="UniPathway" id="UPA00053">
    <property type="reaction ID" value="UER00084"/>
</dbReference>
<evidence type="ECO:0000256" key="4">
    <source>
        <dbReference type="ARBA" id="ARBA00047508"/>
    </source>
</evidence>
<evidence type="ECO:0000256" key="5">
    <source>
        <dbReference type="PIRSR" id="PIRSR602480-1"/>
    </source>
</evidence>
<reference evidence="7 8" key="1">
    <citation type="submission" date="2017-03" db="EMBL/GenBank/DDBJ databases">
        <title>WGS assembly of Porphyra umbilicalis.</title>
        <authorList>
            <person name="Brawley S.H."/>
            <person name="Blouin N.A."/>
            <person name="Ficko-Blean E."/>
            <person name="Wheeler G.L."/>
            <person name="Lohr M."/>
            <person name="Goodson H.V."/>
            <person name="Jenkins J.W."/>
            <person name="Blaby-Haas C.E."/>
            <person name="Helliwell K.E."/>
            <person name="Chan C."/>
            <person name="Marriage T."/>
            <person name="Bhattacharya D."/>
            <person name="Klein A.S."/>
            <person name="Badis Y."/>
            <person name="Brodie J."/>
            <person name="Cao Y."/>
            <person name="Collen J."/>
            <person name="Dittami S.M."/>
            <person name="Gachon C.M."/>
            <person name="Green B.R."/>
            <person name="Karpowicz S."/>
            <person name="Kim J.W."/>
            <person name="Kudahl U."/>
            <person name="Lin S."/>
            <person name="Michel G."/>
            <person name="Mittag M."/>
            <person name="Olson B.J."/>
            <person name="Pangilinan J."/>
            <person name="Peng Y."/>
            <person name="Qiu H."/>
            <person name="Shu S."/>
            <person name="Singer J.T."/>
            <person name="Smith A.G."/>
            <person name="Sprecher B.N."/>
            <person name="Wagner V."/>
            <person name="Wang W."/>
            <person name="Wang Z.-Y."/>
            <person name="Yan J."/>
            <person name="Yarish C."/>
            <person name="Zoeuner-Riek S."/>
            <person name="Zhuang Y."/>
            <person name="Zou Y."/>
            <person name="Lindquist E.A."/>
            <person name="Grimwood J."/>
            <person name="Barry K."/>
            <person name="Rokhsar D.S."/>
            <person name="Schmutz J."/>
            <person name="Stiller J.W."/>
            <person name="Grossman A.R."/>
            <person name="Prochnik S.E."/>
        </authorList>
    </citation>
    <scope>NUCLEOTIDE SEQUENCE [LARGE SCALE GENOMIC DNA]</scope>
    <source>
        <strain evidence="7">4086291</strain>
    </source>
</reference>
<feature type="binding site" evidence="5">
    <location>
        <position position="559"/>
    </location>
    <ligand>
        <name>Mn(2+)</name>
        <dbReference type="ChEBI" id="CHEBI:29035"/>
    </ligand>
</feature>
<feature type="binding site" evidence="5">
    <location>
        <position position="529"/>
    </location>
    <ligand>
        <name>Mn(2+)</name>
        <dbReference type="ChEBI" id="CHEBI:29035"/>
    </ligand>
</feature>
<feature type="binding site" evidence="5">
    <location>
        <position position="198"/>
    </location>
    <ligand>
        <name>Mn(2+)</name>
        <dbReference type="ChEBI" id="CHEBI:29035"/>
    </ligand>
</feature>
<dbReference type="GO" id="GO:0008652">
    <property type="term" value="P:amino acid biosynthetic process"/>
    <property type="evidence" value="ECO:0007669"/>
    <property type="project" value="UniProtKB-KW"/>
</dbReference>
<gene>
    <name evidence="7" type="ORF">BU14_0785s0004</name>
</gene>
<comment type="catalytic activity">
    <reaction evidence="4 6">
        <text>D-erythrose 4-phosphate + phosphoenolpyruvate + H2O = 7-phospho-2-dehydro-3-deoxy-D-arabino-heptonate + phosphate</text>
        <dbReference type="Rhea" id="RHEA:14717"/>
        <dbReference type="ChEBI" id="CHEBI:15377"/>
        <dbReference type="ChEBI" id="CHEBI:16897"/>
        <dbReference type="ChEBI" id="CHEBI:43474"/>
        <dbReference type="ChEBI" id="CHEBI:58394"/>
        <dbReference type="ChEBI" id="CHEBI:58702"/>
        <dbReference type="EC" id="2.5.1.54"/>
    </reaction>
</comment>
<evidence type="ECO:0000256" key="1">
    <source>
        <dbReference type="ARBA" id="ARBA00004688"/>
    </source>
</evidence>
<dbReference type="SUPFAM" id="SSF51569">
    <property type="entry name" value="Aldolase"/>
    <property type="match status" value="1"/>
</dbReference>
<dbReference type="EC" id="2.5.1.54" evidence="6"/>
<dbReference type="GO" id="GO:0009423">
    <property type="term" value="P:chorismate biosynthetic process"/>
    <property type="evidence" value="ECO:0007669"/>
    <property type="project" value="UniProtKB-UniPathway"/>
</dbReference>
<evidence type="ECO:0000256" key="2">
    <source>
        <dbReference type="ARBA" id="ARBA00008911"/>
    </source>
</evidence>
<evidence type="ECO:0000313" key="8">
    <source>
        <dbReference type="Proteomes" id="UP000218209"/>
    </source>
</evidence>
<keyword evidence="3 6" id="KW-0808">Transferase</keyword>
<feature type="binding site" evidence="5">
    <location>
        <position position="455"/>
    </location>
    <ligand>
        <name>phosphoenolpyruvate</name>
        <dbReference type="ChEBI" id="CHEBI:58702"/>
    </ligand>
</feature>
<evidence type="ECO:0000256" key="6">
    <source>
        <dbReference type="RuleBase" id="RU363071"/>
    </source>
</evidence>
<name>A0A1X6NP08_PORUM</name>
<keyword evidence="6" id="KW-0028">Amino-acid biosynthesis</keyword>
<dbReference type="InterPro" id="IPR013785">
    <property type="entry name" value="Aldolase_TIM"/>
</dbReference>
<evidence type="ECO:0000313" key="7">
    <source>
        <dbReference type="EMBL" id="OSX70327.1"/>
    </source>
</evidence>
<protein>
    <recommendedName>
        <fullName evidence="6">Phospho-2-dehydro-3-deoxyheptonate aldolase</fullName>
        <ecNumber evidence="6">2.5.1.54</ecNumber>
    </recommendedName>
</protein>
<dbReference type="GO" id="GO:0009073">
    <property type="term" value="P:aromatic amino acid family biosynthetic process"/>
    <property type="evidence" value="ECO:0007669"/>
    <property type="project" value="UniProtKB-KW"/>
</dbReference>
<dbReference type="PANTHER" id="PTHR21337:SF0">
    <property type="entry name" value="PHOSPHO-2-DEHYDRO-3-DEOXYHEPTONATE ALDOLASE"/>
    <property type="match status" value="1"/>
</dbReference>
<comment type="similarity">
    <text evidence="2 6">Belongs to the class-II DAHP synthase family.</text>
</comment>
<dbReference type="PANTHER" id="PTHR21337">
    <property type="entry name" value="PHOSPHO-2-DEHYDRO-3-DEOXYHEPTONATE ALDOLASE 1, 2"/>
    <property type="match status" value="1"/>
</dbReference>
<sequence length="586" mass="62793">MVDGFASANRFLPPLTSPTPALPTLPALRQHGALPDGLLYQPQWLLAIISPFTYPLAAAVSPRDTMAPPGQSPFVTAFTTPSSLPLSRPSASLSLRRCSLVPTSLTHAAGGVRRASPVAVPRMVAAPPAAERAWTPQSWRTMPIKQTPTYPDQTEVEAVEKRLRGGVPLVFSGETDRLTSALARASRGEAFVLQGGDCAESFDEFAKYGGKNIADTFTLLIQMSIVLMYSIGPVVKIGRMAGQFAKPRSSAVERAKNAALSLPSYRGDMINGEAFEESARVPDPERMWTAFVQSTATMNLLRTQASGGALDLNRIQDINLKFVKGTAAGSRFSEYVRNVSGALRFMNSCGVPVDSPAVTTAEFYVSHEALLLPYEESLCRPGAHDSSKVYATSGHFLWLGDRTRQVDGAHVEFLRGIANPIGIKCGPTLDPAELLELLAILNPDNTPGRITLITRMGAGKIAEGLPPLIRAVESAGAVVTWVCDPMHGNTESSPSGYKTRPFTNVLEEVRGFLEVHKKMGSIAGGLHLELTGQDVTECVGGMQELSHDDLASRYESTCDPRLNASQALELAFLVAETVGGACYIPS</sequence>
<dbReference type="EMBL" id="KV919274">
    <property type="protein sequence ID" value="OSX70327.1"/>
    <property type="molecule type" value="Genomic_DNA"/>
</dbReference>
<evidence type="ECO:0000256" key="3">
    <source>
        <dbReference type="ARBA" id="ARBA00022679"/>
    </source>
</evidence>